<dbReference type="Proteomes" id="UP000717585">
    <property type="component" value="Unassembled WGS sequence"/>
</dbReference>
<gene>
    <name evidence="4" type="ORF">J8273_3894</name>
</gene>
<dbReference type="OrthoDB" id="435754at2759"/>
<dbReference type="GO" id="GO:0003723">
    <property type="term" value="F:RNA binding"/>
    <property type="evidence" value="ECO:0007669"/>
    <property type="project" value="InterPro"/>
</dbReference>
<feature type="signal peptide" evidence="3">
    <location>
        <begin position="1"/>
        <end position="15"/>
    </location>
</feature>
<dbReference type="GO" id="GO:0005576">
    <property type="term" value="C:extracellular region"/>
    <property type="evidence" value="ECO:0007669"/>
    <property type="project" value="TreeGrafter"/>
</dbReference>
<reference evidence="4" key="1">
    <citation type="submission" date="2021-05" db="EMBL/GenBank/DDBJ databases">
        <title>A free-living protist that lacks canonical eukaryotic 1 DNA replication and segregation systems.</title>
        <authorList>
            <person name="Salas-Leiva D.E."/>
            <person name="Tromer E.C."/>
            <person name="Curtis B.A."/>
            <person name="Jerlstrom-Hultqvist J."/>
            <person name="Kolisko M."/>
            <person name="Yi Z."/>
            <person name="Salas-Leiva J.S."/>
            <person name="Gallot-Lavallee L."/>
            <person name="Kops G.J.P.L."/>
            <person name="Archibald J.M."/>
            <person name="Simpson A.G.B."/>
            <person name="Roger A.J."/>
        </authorList>
    </citation>
    <scope>NUCLEOTIDE SEQUENCE</scope>
    <source>
        <strain evidence="4">BICM</strain>
    </source>
</reference>
<protein>
    <submittedName>
        <fullName evidence="4">Ribonuclease T2-like</fullName>
    </submittedName>
</protein>
<dbReference type="InterPro" id="IPR033130">
    <property type="entry name" value="RNase_T2_His_AS_2"/>
</dbReference>
<dbReference type="GO" id="GO:0033897">
    <property type="term" value="F:ribonuclease T2 activity"/>
    <property type="evidence" value="ECO:0007669"/>
    <property type="project" value="InterPro"/>
</dbReference>
<dbReference type="SUPFAM" id="SSF55895">
    <property type="entry name" value="Ribonuclease Rh-like"/>
    <property type="match status" value="1"/>
</dbReference>
<dbReference type="PANTHER" id="PTHR11240">
    <property type="entry name" value="RIBONUCLEASE T2"/>
    <property type="match status" value="1"/>
</dbReference>
<organism evidence="4 5">
    <name type="scientific">Carpediemonas membranifera</name>
    <dbReference type="NCBI Taxonomy" id="201153"/>
    <lineage>
        <taxon>Eukaryota</taxon>
        <taxon>Metamonada</taxon>
        <taxon>Carpediemonas-like organisms</taxon>
        <taxon>Carpediemonas</taxon>
    </lineage>
</organism>
<keyword evidence="5" id="KW-1185">Reference proteome</keyword>
<evidence type="ECO:0000256" key="2">
    <source>
        <dbReference type="RuleBase" id="RU004328"/>
    </source>
</evidence>
<dbReference type="InterPro" id="IPR036430">
    <property type="entry name" value="RNase_T2-like_sf"/>
</dbReference>
<dbReference type="Pfam" id="PF00445">
    <property type="entry name" value="Ribonuclease_T2"/>
    <property type="match status" value="1"/>
</dbReference>
<evidence type="ECO:0000256" key="1">
    <source>
        <dbReference type="ARBA" id="ARBA00007469"/>
    </source>
</evidence>
<evidence type="ECO:0000256" key="3">
    <source>
        <dbReference type="SAM" id="SignalP"/>
    </source>
</evidence>
<keyword evidence="3" id="KW-0732">Signal</keyword>
<dbReference type="PROSITE" id="PS00531">
    <property type="entry name" value="RNASE_T2_2"/>
    <property type="match status" value="1"/>
</dbReference>
<comment type="caution">
    <text evidence="4">The sequence shown here is derived from an EMBL/GenBank/DDBJ whole genome shotgun (WGS) entry which is preliminary data.</text>
</comment>
<accession>A0A8J6AX18</accession>
<dbReference type="AlphaFoldDB" id="A0A8J6AX18"/>
<comment type="similarity">
    <text evidence="1 2">Belongs to the RNase T2 family.</text>
</comment>
<dbReference type="Gene3D" id="3.90.730.10">
    <property type="entry name" value="Ribonuclease T2-like"/>
    <property type="match status" value="1"/>
</dbReference>
<proteinExistence type="inferred from homology"/>
<dbReference type="InterPro" id="IPR001568">
    <property type="entry name" value="RNase_T2-like"/>
</dbReference>
<dbReference type="GO" id="GO:0006401">
    <property type="term" value="P:RNA catabolic process"/>
    <property type="evidence" value="ECO:0007669"/>
    <property type="project" value="TreeGrafter"/>
</dbReference>
<dbReference type="EMBL" id="JAHDYR010000014">
    <property type="protein sequence ID" value="KAG9394640.1"/>
    <property type="molecule type" value="Genomic_DNA"/>
</dbReference>
<dbReference type="PANTHER" id="PTHR11240:SF22">
    <property type="entry name" value="RIBONUCLEASE T2"/>
    <property type="match status" value="1"/>
</dbReference>
<feature type="chain" id="PRO_5035306383" evidence="3">
    <location>
        <begin position="16"/>
        <end position="229"/>
    </location>
</feature>
<name>A0A8J6AX18_9EUKA</name>
<evidence type="ECO:0000313" key="5">
    <source>
        <dbReference type="Proteomes" id="UP000717585"/>
    </source>
</evidence>
<dbReference type="CDD" id="cd00374">
    <property type="entry name" value="RNase_T2"/>
    <property type="match status" value="1"/>
</dbReference>
<sequence length="229" mass="25430">MKLVFALLLIGFVLADYDFDYLILDLFMAGAQPVSDGRCHLPDGVSEVSIHGLWPTDWESYGPNNCPGDAWDASKLSGLKSDLTKYWPTYMSNSDDTFHQHEWEKHGTCAAYAKVGNGAVHDELSYFTTVLGLLHKLQITKALADHNITPSIHTTYEYSDIVNALHYGTGKLVSVTCLGPHNGPKYFTQATACYDKTLTQIDCPLDLVHRNAQGCKADEFKITYYPLSA</sequence>
<evidence type="ECO:0000313" key="4">
    <source>
        <dbReference type="EMBL" id="KAG9394640.1"/>
    </source>
</evidence>